<evidence type="ECO:0000256" key="9">
    <source>
        <dbReference type="PROSITE-ProRule" id="PRU00703"/>
    </source>
</evidence>
<dbReference type="SMART" id="SM01091">
    <property type="entry name" value="CorC_HlyC"/>
    <property type="match status" value="1"/>
</dbReference>
<name>A0A173LWD0_9MICO</name>
<dbReference type="InterPro" id="IPR000644">
    <property type="entry name" value="CBS_dom"/>
</dbReference>
<evidence type="ECO:0000256" key="2">
    <source>
        <dbReference type="ARBA" id="ARBA00006337"/>
    </source>
</evidence>
<dbReference type="CDD" id="cd04590">
    <property type="entry name" value="CBS_pair_CorC_HlyC_assoc"/>
    <property type="match status" value="1"/>
</dbReference>
<sequence>MTIFLTILGMIALIGFGGLMAASESAMGVMSSEDFRQAAQGRRAQRSLVAISRDVGPHRTVTTFVRILAETAAAVIVTLALVSLGLPYWAALLLAILVMSIASFVLAGSSPRSVGRVHPEKVLSVSAPLIHFFRVILGPLANFLVTMGDKVTPGRPGTTSFASEEQLLSMVDEAVKHDVLESDERELIHSIFEWGETIAREVMIPRTDMVTIDSHASLSDAAKLFHESGYSRVPIIGEEIDDIVGVLNLRDVSRRMFEHPENFAEGKLIDLARPAMFVPESKKVDDTLKQMQTESIHMALVVDEHGGIAGLVTLEDLIEELVGDISDEHDRGAPDVEQIHENTYRVATRLPLDELGELFGLELDDEDVDSVGGLLAKELGRLPVVGDSVTVSGLIITADVSGSHRKRVTRVVVERDQDLIDALNAFSEQDE</sequence>
<dbReference type="InterPro" id="IPR005170">
    <property type="entry name" value="Transptr-assoc_dom"/>
</dbReference>
<evidence type="ECO:0000256" key="8">
    <source>
        <dbReference type="ARBA" id="ARBA00023136"/>
    </source>
</evidence>
<evidence type="ECO:0000256" key="11">
    <source>
        <dbReference type="SAM" id="Phobius"/>
    </source>
</evidence>
<dbReference type="InterPro" id="IPR036318">
    <property type="entry name" value="FAD-bd_PCMH-like_sf"/>
</dbReference>
<comment type="subcellular location">
    <subcellularLocation>
        <location evidence="1">Cell membrane</location>
        <topology evidence="1">Multi-pass membrane protein</topology>
    </subcellularLocation>
</comment>
<evidence type="ECO:0000256" key="1">
    <source>
        <dbReference type="ARBA" id="ARBA00004651"/>
    </source>
</evidence>
<keyword evidence="7 9" id="KW-0129">CBS domain</keyword>
<keyword evidence="8 10" id="KW-0472">Membrane</keyword>
<dbReference type="InterPro" id="IPR002550">
    <property type="entry name" value="CNNM"/>
</dbReference>
<organism evidence="14 15">
    <name type="scientific">Aurantimicrobium minutum</name>
    <dbReference type="NCBI Taxonomy" id="708131"/>
    <lineage>
        <taxon>Bacteria</taxon>
        <taxon>Bacillati</taxon>
        <taxon>Actinomycetota</taxon>
        <taxon>Actinomycetes</taxon>
        <taxon>Micrococcales</taxon>
        <taxon>Microbacteriaceae</taxon>
        <taxon>Aurantimicrobium</taxon>
    </lineage>
</organism>
<dbReference type="Gene3D" id="3.30.465.10">
    <property type="match status" value="1"/>
</dbReference>
<keyword evidence="3" id="KW-1003">Cell membrane</keyword>
<dbReference type="SUPFAM" id="SSF54631">
    <property type="entry name" value="CBS-domain pair"/>
    <property type="match status" value="1"/>
</dbReference>
<keyword evidence="4 10" id="KW-0812">Transmembrane</keyword>
<protein>
    <submittedName>
        <fullName evidence="14">Magnesium and cobalt efflux protein CorC</fullName>
    </submittedName>
</protein>
<dbReference type="PANTHER" id="PTHR22777:SF32">
    <property type="entry name" value="UPF0053 INNER MEMBRANE PROTEIN YFJD"/>
    <property type="match status" value="1"/>
</dbReference>
<evidence type="ECO:0000256" key="5">
    <source>
        <dbReference type="ARBA" id="ARBA00022737"/>
    </source>
</evidence>
<evidence type="ECO:0000256" key="10">
    <source>
        <dbReference type="PROSITE-ProRule" id="PRU01193"/>
    </source>
</evidence>
<dbReference type="GO" id="GO:0005886">
    <property type="term" value="C:plasma membrane"/>
    <property type="evidence" value="ECO:0007669"/>
    <property type="project" value="UniProtKB-SubCell"/>
</dbReference>
<dbReference type="InterPro" id="IPR046342">
    <property type="entry name" value="CBS_dom_sf"/>
</dbReference>
<keyword evidence="5" id="KW-0677">Repeat</keyword>
<dbReference type="AlphaFoldDB" id="A0A173LWD0"/>
<feature type="domain" description="CNNM transmembrane" evidence="13">
    <location>
        <begin position="1"/>
        <end position="184"/>
    </location>
</feature>
<dbReference type="PROSITE" id="PS51846">
    <property type="entry name" value="CNNM"/>
    <property type="match status" value="1"/>
</dbReference>
<dbReference type="GO" id="GO:0050660">
    <property type="term" value="F:flavin adenine dinucleotide binding"/>
    <property type="evidence" value="ECO:0007669"/>
    <property type="project" value="InterPro"/>
</dbReference>
<evidence type="ECO:0000256" key="4">
    <source>
        <dbReference type="ARBA" id="ARBA00022692"/>
    </source>
</evidence>
<feature type="domain" description="CBS" evidence="12">
    <location>
        <begin position="271"/>
        <end position="328"/>
    </location>
</feature>
<dbReference type="Pfam" id="PF01595">
    <property type="entry name" value="CNNM"/>
    <property type="match status" value="1"/>
</dbReference>
<dbReference type="SMART" id="SM00116">
    <property type="entry name" value="CBS"/>
    <property type="match status" value="2"/>
</dbReference>
<feature type="transmembrane region" description="Helical" evidence="11">
    <location>
        <begin position="89"/>
        <end position="107"/>
    </location>
</feature>
<dbReference type="Proteomes" id="UP000243847">
    <property type="component" value="Chromosome sequence1"/>
</dbReference>
<dbReference type="RefSeq" id="WP_197702073.1">
    <property type="nucleotide sequence ID" value="NZ_AP017457.1"/>
</dbReference>
<dbReference type="Gene3D" id="3.10.580.10">
    <property type="entry name" value="CBS-domain"/>
    <property type="match status" value="1"/>
</dbReference>
<feature type="transmembrane region" description="Helical" evidence="11">
    <location>
        <begin position="127"/>
        <end position="145"/>
    </location>
</feature>
<dbReference type="GeneID" id="80451808"/>
<accession>A0A173LWD0</accession>
<evidence type="ECO:0000313" key="15">
    <source>
        <dbReference type="Proteomes" id="UP000243847"/>
    </source>
</evidence>
<evidence type="ECO:0000256" key="7">
    <source>
        <dbReference type="ARBA" id="ARBA00023122"/>
    </source>
</evidence>
<dbReference type="SUPFAM" id="SSF56176">
    <property type="entry name" value="FAD-binding/transporter-associated domain-like"/>
    <property type="match status" value="1"/>
</dbReference>
<dbReference type="Pfam" id="PF03471">
    <property type="entry name" value="CorC_HlyC"/>
    <property type="match status" value="1"/>
</dbReference>
<dbReference type="InterPro" id="IPR044751">
    <property type="entry name" value="Ion_transp-like_CBS"/>
</dbReference>
<keyword evidence="6 10" id="KW-1133">Transmembrane helix</keyword>
<feature type="domain" description="CBS" evidence="12">
    <location>
        <begin position="203"/>
        <end position="265"/>
    </location>
</feature>
<dbReference type="Pfam" id="PF00571">
    <property type="entry name" value="CBS"/>
    <property type="match status" value="2"/>
</dbReference>
<dbReference type="EMBL" id="AP017457">
    <property type="protein sequence ID" value="BAU99158.1"/>
    <property type="molecule type" value="Genomic_DNA"/>
</dbReference>
<evidence type="ECO:0000259" key="13">
    <source>
        <dbReference type="PROSITE" id="PS51846"/>
    </source>
</evidence>
<dbReference type="FunFam" id="3.10.580.10:FF:000002">
    <property type="entry name" value="Magnesium/cobalt efflux protein CorC"/>
    <property type="match status" value="1"/>
</dbReference>
<comment type="similarity">
    <text evidence="2">Belongs to the UPF0053 family.</text>
</comment>
<evidence type="ECO:0000259" key="12">
    <source>
        <dbReference type="PROSITE" id="PS51371"/>
    </source>
</evidence>
<evidence type="ECO:0000313" key="14">
    <source>
        <dbReference type="EMBL" id="BAU99158.1"/>
    </source>
</evidence>
<dbReference type="PANTHER" id="PTHR22777">
    <property type="entry name" value="HEMOLYSIN-RELATED"/>
    <property type="match status" value="1"/>
</dbReference>
<dbReference type="InterPro" id="IPR016169">
    <property type="entry name" value="FAD-bd_PCMH_sub2"/>
</dbReference>
<proteinExistence type="inferred from homology"/>
<evidence type="ECO:0000256" key="3">
    <source>
        <dbReference type="ARBA" id="ARBA00022475"/>
    </source>
</evidence>
<evidence type="ECO:0000256" key="6">
    <source>
        <dbReference type="ARBA" id="ARBA00022989"/>
    </source>
</evidence>
<dbReference type="PROSITE" id="PS51371">
    <property type="entry name" value="CBS"/>
    <property type="match status" value="2"/>
</dbReference>
<feature type="transmembrane region" description="Helical" evidence="11">
    <location>
        <begin position="63"/>
        <end position="82"/>
    </location>
</feature>
<gene>
    <name evidence="14" type="ORF">AUMI_16160</name>
</gene>
<reference evidence="14 15" key="1">
    <citation type="journal article" date="2016" name="Genome Announc.">
        <title>Complete Genome Sequence of Aurantimicrobium minutum Type Strain KNCT, a Planktonic Ultramicrobacterium Isolated from River Water.</title>
        <authorList>
            <person name="Nakai R."/>
            <person name="Fujisawa T."/>
            <person name="Nakamura Y."/>
            <person name="Nishide H."/>
            <person name="Uchiyama I."/>
            <person name="Baba T."/>
            <person name="Toyoda A."/>
            <person name="Fujiyama A."/>
            <person name="Naganuma T."/>
            <person name="Niki H."/>
        </authorList>
    </citation>
    <scope>NUCLEOTIDE SEQUENCE [LARGE SCALE GENOMIC DNA]</scope>
    <source>
        <strain evidence="14 15">KNC</strain>
    </source>
</reference>
<dbReference type="KEGG" id="amin:AUMI_16160"/>